<dbReference type="RefSeq" id="WP_182961324.1">
    <property type="nucleotide sequence ID" value="NZ_JABEQM010000020.1"/>
</dbReference>
<dbReference type="InterPro" id="IPR026040">
    <property type="entry name" value="HyI-like"/>
</dbReference>
<keyword evidence="6" id="KW-1185">Reference proteome</keyword>
<proteinExistence type="inferred from homology"/>
<reference evidence="5 6" key="1">
    <citation type="submission" date="2020-04" db="EMBL/GenBank/DDBJ databases">
        <title>Description of novel Gluconacetobacter.</title>
        <authorList>
            <person name="Sombolestani A."/>
        </authorList>
    </citation>
    <scope>NUCLEOTIDE SEQUENCE [LARGE SCALE GENOMIC DNA]</scope>
    <source>
        <strain evidence="5 6">LMG 27802</strain>
    </source>
</reference>
<dbReference type="InterPro" id="IPR036237">
    <property type="entry name" value="Xyl_isomerase-like_sf"/>
</dbReference>
<dbReference type="NCBIfam" id="NF043033">
    <property type="entry name" value="OxoTetrIsom"/>
    <property type="match status" value="1"/>
</dbReference>
<accession>A0A7W4PM59</accession>
<evidence type="ECO:0000256" key="1">
    <source>
        <dbReference type="ARBA" id="ARBA00023235"/>
    </source>
</evidence>
<dbReference type="InterPro" id="IPR013022">
    <property type="entry name" value="Xyl_isomerase-like_TIM-brl"/>
</dbReference>
<dbReference type="FunFam" id="3.20.20.150:FF:000007">
    <property type="entry name" value="Hydroxypyruvate isomerase"/>
    <property type="match status" value="1"/>
</dbReference>
<dbReference type="AlphaFoldDB" id="A0A7W4PM59"/>
<dbReference type="Gene3D" id="3.20.20.150">
    <property type="entry name" value="Divalent-metal-dependent TIM barrel enzymes"/>
    <property type="match status" value="1"/>
</dbReference>
<keyword evidence="1 2" id="KW-0413">Isomerase</keyword>
<dbReference type="SUPFAM" id="SSF51658">
    <property type="entry name" value="Xylose isomerase-like"/>
    <property type="match status" value="1"/>
</dbReference>
<evidence type="ECO:0000256" key="2">
    <source>
        <dbReference type="PIRNR" id="PIRNR006241"/>
    </source>
</evidence>
<dbReference type="Pfam" id="PF01261">
    <property type="entry name" value="AP_endonuc_2"/>
    <property type="match status" value="1"/>
</dbReference>
<evidence type="ECO:0000259" key="4">
    <source>
        <dbReference type="Pfam" id="PF01261"/>
    </source>
</evidence>
<comment type="caution">
    <text evidence="5">The sequence shown here is derived from an EMBL/GenBank/DDBJ whole genome shotgun (WGS) entry which is preliminary data.</text>
</comment>
<evidence type="ECO:0000256" key="3">
    <source>
        <dbReference type="PIRSR" id="PIRSR006241-50"/>
    </source>
</evidence>
<dbReference type="PANTHER" id="PTHR43489:SF13">
    <property type="entry name" value="HYDROXYPYRUVATE ISOMERASE"/>
    <property type="match status" value="1"/>
</dbReference>
<dbReference type="InterPro" id="IPR050417">
    <property type="entry name" value="Sugar_Epim/Isomerase"/>
</dbReference>
<dbReference type="GO" id="GO:0008903">
    <property type="term" value="F:hydroxypyruvate isomerase activity"/>
    <property type="evidence" value="ECO:0007669"/>
    <property type="project" value="TreeGrafter"/>
</dbReference>
<organism evidence="5 6">
    <name type="scientific">Gluconacetobacter tumulisoli</name>
    <dbReference type="NCBI Taxonomy" id="1286189"/>
    <lineage>
        <taxon>Bacteria</taxon>
        <taxon>Pseudomonadati</taxon>
        <taxon>Pseudomonadota</taxon>
        <taxon>Alphaproteobacteria</taxon>
        <taxon>Acetobacterales</taxon>
        <taxon>Acetobacteraceae</taxon>
        <taxon>Gluconacetobacter</taxon>
    </lineage>
</organism>
<comment type="similarity">
    <text evidence="2">Belongs to the hyi family.</text>
</comment>
<dbReference type="Proteomes" id="UP000578030">
    <property type="component" value="Unassembled WGS sequence"/>
</dbReference>
<dbReference type="InterPro" id="IPR053398">
    <property type="entry name" value="HPT_OtnI_isomerases"/>
</dbReference>
<dbReference type="PANTHER" id="PTHR43489">
    <property type="entry name" value="ISOMERASE"/>
    <property type="match status" value="1"/>
</dbReference>
<evidence type="ECO:0000313" key="5">
    <source>
        <dbReference type="EMBL" id="MBB2203197.1"/>
    </source>
</evidence>
<keyword evidence="5" id="KW-0670">Pyruvate</keyword>
<feature type="domain" description="Xylose isomerase-like TIM barrel" evidence="4">
    <location>
        <begin position="21"/>
        <end position="255"/>
    </location>
</feature>
<dbReference type="PIRSF" id="PIRSF006241">
    <property type="entry name" value="HyI"/>
    <property type="match status" value="1"/>
</dbReference>
<sequence>MPAFAANLTMNYVECDFLDRFAAAAADGFRGVEFLFPYAHPASDIQARLRDNDLTLALFNAPPGDWAAGERGLAALPGREDEFRRTIETALAYAGVLGNRRLHVMAGLCPDPDARNRYHDVYVNNIAYAARQARDAGVTIVLEAINTRDMPGYFLTRQEDAAGVCAAVGADNVRVQFDLYHAQIMQGDVTTRLRALMPVIGHIQAAGVPDRHEPDDGELAYPYLFRLLDTLGYAGWVGCEYRPRGTMRAGLGWIEPWRGQSAPETTGDQ</sequence>
<dbReference type="EMBL" id="JABEQM010000020">
    <property type="protein sequence ID" value="MBB2203197.1"/>
    <property type="molecule type" value="Genomic_DNA"/>
</dbReference>
<protein>
    <submittedName>
        <fullName evidence="5">Hydroxypyruvate isomerase family protein</fullName>
    </submittedName>
</protein>
<feature type="active site" description="Proton donor/acceptor" evidence="3">
    <location>
        <position position="143"/>
    </location>
</feature>
<feature type="active site" description="Proton donor/acceptor" evidence="3">
    <location>
        <position position="240"/>
    </location>
</feature>
<gene>
    <name evidence="5" type="ORF">HLH28_16735</name>
</gene>
<evidence type="ECO:0000313" key="6">
    <source>
        <dbReference type="Proteomes" id="UP000578030"/>
    </source>
</evidence>
<dbReference type="GO" id="GO:0046487">
    <property type="term" value="P:glyoxylate metabolic process"/>
    <property type="evidence" value="ECO:0007669"/>
    <property type="project" value="TreeGrafter"/>
</dbReference>
<name>A0A7W4PM59_9PROT</name>